<organism evidence="2 3">
    <name type="scientific">Elasticomyces elasticus</name>
    <dbReference type="NCBI Taxonomy" id="574655"/>
    <lineage>
        <taxon>Eukaryota</taxon>
        <taxon>Fungi</taxon>
        <taxon>Dikarya</taxon>
        <taxon>Ascomycota</taxon>
        <taxon>Pezizomycotina</taxon>
        <taxon>Dothideomycetes</taxon>
        <taxon>Dothideomycetidae</taxon>
        <taxon>Mycosphaerellales</taxon>
        <taxon>Teratosphaeriaceae</taxon>
        <taxon>Elasticomyces</taxon>
    </lineage>
</organism>
<evidence type="ECO:0000256" key="1">
    <source>
        <dbReference type="SAM" id="MobiDB-lite"/>
    </source>
</evidence>
<protein>
    <submittedName>
        <fullName evidence="2">Uncharacterized protein</fullName>
    </submittedName>
</protein>
<proteinExistence type="predicted"/>
<evidence type="ECO:0000313" key="3">
    <source>
        <dbReference type="Proteomes" id="UP001310594"/>
    </source>
</evidence>
<feature type="compositionally biased region" description="Polar residues" evidence="1">
    <location>
        <begin position="1"/>
        <end position="13"/>
    </location>
</feature>
<dbReference type="AlphaFoldDB" id="A0AAN7WAI8"/>
<sequence length="161" mass="18174">MTDTNVIGRSSSAPPVGKKRTAEVAFGRPDPAVDKNPKTTQAPASVRKMSTVRKMSIIYHQPHICLLNARDAFDYIDHHSAFSYMNAHIHMVEPRVEDVEEADRLFEIFISSVDTLSLANQRDPVLSYALSQAKEGLELMCEWDPVKLQWVKAGLRYFAQL</sequence>
<reference evidence="2" key="1">
    <citation type="submission" date="2023-08" db="EMBL/GenBank/DDBJ databases">
        <title>Black Yeasts Isolated from many extreme environments.</title>
        <authorList>
            <person name="Coleine C."/>
            <person name="Stajich J.E."/>
            <person name="Selbmann L."/>
        </authorList>
    </citation>
    <scope>NUCLEOTIDE SEQUENCE</scope>
    <source>
        <strain evidence="2">CCFEE 5810</strain>
    </source>
</reference>
<gene>
    <name evidence="2" type="ORF">LTR97_006335</name>
</gene>
<feature type="region of interest" description="Disordered" evidence="1">
    <location>
        <begin position="1"/>
        <end position="46"/>
    </location>
</feature>
<accession>A0AAN7WAI8</accession>
<name>A0AAN7WAI8_9PEZI</name>
<evidence type="ECO:0000313" key="2">
    <source>
        <dbReference type="EMBL" id="KAK5698687.1"/>
    </source>
</evidence>
<dbReference type="Proteomes" id="UP001310594">
    <property type="component" value="Unassembled WGS sequence"/>
</dbReference>
<dbReference type="EMBL" id="JAVRQU010000009">
    <property type="protein sequence ID" value="KAK5698687.1"/>
    <property type="molecule type" value="Genomic_DNA"/>
</dbReference>
<comment type="caution">
    <text evidence="2">The sequence shown here is derived from an EMBL/GenBank/DDBJ whole genome shotgun (WGS) entry which is preliminary data.</text>
</comment>